<dbReference type="Gene3D" id="3.40.50.150">
    <property type="entry name" value="Vaccinia Virus protein VP39"/>
    <property type="match status" value="1"/>
</dbReference>
<dbReference type="EMBL" id="CP053892">
    <property type="protein sequence ID" value="QKG19910.1"/>
    <property type="molecule type" value="Genomic_DNA"/>
</dbReference>
<dbReference type="RefSeq" id="WP_216858320.1">
    <property type="nucleotide sequence ID" value="NZ_CP053892.1"/>
</dbReference>
<organism evidence="2 3">
    <name type="scientific">Actinomadura verrucosospora</name>
    <dbReference type="NCBI Taxonomy" id="46165"/>
    <lineage>
        <taxon>Bacteria</taxon>
        <taxon>Bacillati</taxon>
        <taxon>Actinomycetota</taxon>
        <taxon>Actinomycetes</taxon>
        <taxon>Streptosporangiales</taxon>
        <taxon>Thermomonosporaceae</taxon>
        <taxon>Actinomadura</taxon>
    </lineage>
</organism>
<dbReference type="CDD" id="cd02440">
    <property type="entry name" value="AdoMet_MTases"/>
    <property type="match status" value="1"/>
</dbReference>
<gene>
    <name evidence="2" type="ORF">ACTIVE_1546</name>
</gene>
<dbReference type="InterPro" id="IPR029063">
    <property type="entry name" value="SAM-dependent_MTases_sf"/>
</dbReference>
<accession>A0A7D3VQL2</accession>
<dbReference type="GO" id="GO:0032259">
    <property type="term" value="P:methylation"/>
    <property type="evidence" value="ECO:0007669"/>
    <property type="project" value="UniProtKB-KW"/>
</dbReference>
<dbReference type="SUPFAM" id="SSF53335">
    <property type="entry name" value="S-adenosyl-L-methionine-dependent methyltransferases"/>
    <property type="match status" value="1"/>
</dbReference>
<protein>
    <submittedName>
        <fullName evidence="2">Type 12 methyltransferase</fullName>
    </submittedName>
</protein>
<dbReference type="AlphaFoldDB" id="A0A7D3VQL2"/>
<keyword evidence="2" id="KW-0808">Transferase</keyword>
<proteinExistence type="predicted"/>
<evidence type="ECO:0000313" key="2">
    <source>
        <dbReference type="EMBL" id="QKG19910.1"/>
    </source>
</evidence>
<feature type="domain" description="Methyltransferase type 12" evidence="1">
    <location>
        <begin position="55"/>
        <end position="152"/>
    </location>
</feature>
<keyword evidence="3" id="KW-1185">Reference proteome</keyword>
<evidence type="ECO:0000313" key="3">
    <source>
        <dbReference type="Proteomes" id="UP000501240"/>
    </source>
</evidence>
<name>A0A7D3VQL2_ACTVE</name>
<sequence length="218" mass="24820">MTEQTLPRGDADMYTRPMLAIYDPIALGMVCPLAWRCPRRTMLAFYDRNVRDRHLDLGPGSGYFLDRCAFPTPDPSITLVDLNQLVLDTVSRRIARYRPEALVRDVLRPLDLGDRRFTSLAVQNVLHCLPGTMAQKAAVLDHLLPYAEPGARIFGTTVIGDTTGRPRFTRWMMRQYNKAGSFHNAHDRLDDLDAALADRFTGYRLWTRGAMAFFEIDV</sequence>
<keyword evidence="2" id="KW-0489">Methyltransferase</keyword>
<reference evidence="2 3" key="1">
    <citation type="submission" date="2020-05" db="EMBL/GenBank/DDBJ databases">
        <title>Actinomadura verrucosospora NRRL-B18236 (PFL_A860) Genome sequencing and assembly.</title>
        <authorList>
            <person name="Samborskyy M."/>
        </authorList>
    </citation>
    <scope>NUCLEOTIDE SEQUENCE [LARGE SCALE GENOMIC DNA]</scope>
    <source>
        <strain evidence="2 3">NRRL:B18236</strain>
    </source>
</reference>
<dbReference type="Proteomes" id="UP000501240">
    <property type="component" value="Chromosome"/>
</dbReference>
<dbReference type="Pfam" id="PF08242">
    <property type="entry name" value="Methyltransf_12"/>
    <property type="match status" value="1"/>
</dbReference>
<dbReference type="InterPro" id="IPR013217">
    <property type="entry name" value="Methyltransf_12"/>
</dbReference>
<dbReference type="GO" id="GO:0008168">
    <property type="term" value="F:methyltransferase activity"/>
    <property type="evidence" value="ECO:0007669"/>
    <property type="project" value="UniProtKB-KW"/>
</dbReference>
<evidence type="ECO:0000259" key="1">
    <source>
        <dbReference type="Pfam" id="PF08242"/>
    </source>
</evidence>